<dbReference type="Pfam" id="PF01285">
    <property type="entry name" value="TEA"/>
    <property type="match status" value="1"/>
</dbReference>
<dbReference type="AlphaFoldDB" id="A0A4T0FP63"/>
<dbReference type="OrthoDB" id="10006572at2759"/>
<proteinExistence type="inferred from homology"/>
<dbReference type="InterPro" id="IPR050937">
    <property type="entry name" value="TEC1_TEAD_TF"/>
</dbReference>
<feature type="DNA-binding region" description="TEA" evidence="6">
    <location>
        <begin position="171"/>
        <end position="248"/>
    </location>
</feature>
<evidence type="ECO:0000313" key="10">
    <source>
        <dbReference type="Proteomes" id="UP000310189"/>
    </source>
</evidence>
<feature type="region of interest" description="Disordered" evidence="7">
    <location>
        <begin position="745"/>
        <end position="769"/>
    </location>
</feature>
<dbReference type="SMART" id="SM00426">
    <property type="entry name" value="TEA"/>
    <property type="match status" value="1"/>
</dbReference>
<protein>
    <recommendedName>
        <fullName evidence="8">TEA domain-containing protein</fullName>
    </recommendedName>
</protein>
<dbReference type="GO" id="GO:0000981">
    <property type="term" value="F:DNA-binding transcription factor activity, RNA polymerase II-specific"/>
    <property type="evidence" value="ECO:0007669"/>
    <property type="project" value="TreeGrafter"/>
</dbReference>
<evidence type="ECO:0000256" key="7">
    <source>
        <dbReference type="SAM" id="MobiDB-lite"/>
    </source>
</evidence>
<dbReference type="InterPro" id="IPR038096">
    <property type="entry name" value="TEA/ATTS_sf"/>
</dbReference>
<feature type="domain" description="TEA" evidence="8">
    <location>
        <begin position="171"/>
        <end position="248"/>
    </location>
</feature>
<keyword evidence="4" id="KW-0804">Transcription</keyword>
<evidence type="ECO:0000256" key="2">
    <source>
        <dbReference type="ARBA" id="ARBA00008421"/>
    </source>
</evidence>
<feature type="region of interest" description="Disordered" evidence="7">
    <location>
        <begin position="279"/>
        <end position="364"/>
    </location>
</feature>
<keyword evidence="5" id="KW-0539">Nucleus</keyword>
<comment type="caution">
    <text evidence="9">The sequence shown here is derived from an EMBL/GenBank/DDBJ whole genome shotgun (WGS) entry which is preliminary data.</text>
</comment>
<accession>A0A4T0FP63</accession>
<evidence type="ECO:0000256" key="4">
    <source>
        <dbReference type="ARBA" id="ARBA00023163"/>
    </source>
</evidence>
<keyword evidence="10" id="KW-1185">Reference proteome</keyword>
<evidence type="ECO:0000256" key="1">
    <source>
        <dbReference type="ARBA" id="ARBA00004123"/>
    </source>
</evidence>
<dbReference type="GO" id="GO:0000978">
    <property type="term" value="F:RNA polymerase II cis-regulatory region sequence-specific DNA binding"/>
    <property type="evidence" value="ECO:0007669"/>
    <property type="project" value="TreeGrafter"/>
</dbReference>
<dbReference type="InterPro" id="IPR000818">
    <property type="entry name" value="TEA/ATTS_dom"/>
</dbReference>
<reference evidence="9 10" key="1">
    <citation type="submission" date="2019-03" db="EMBL/GenBank/DDBJ databases">
        <title>Sequencing 23 genomes of Wallemia ichthyophaga.</title>
        <authorList>
            <person name="Gostincar C."/>
        </authorList>
    </citation>
    <scope>NUCLEOTIDE SEQUENCE [LARGE SCALE GENOMIC DNA]</scope>
    <source>
        <strain evidence="9 10">EXF-5753</strain>
    </source>
</reference>
<feature type="region of interest" description="Disordered" evidence="7">
    <location>
        <begin position="1"/>
        <end position="45"/>
    </location>
</feature>
<evidence type="ECO:0000256" key="3">
    <source>
        <dbReference type="ARBA" id="ARBA00023015"/>
    </source>
</evidence>
<keyword evidence="3" id="KW-0805">Transcription regulation</keyword>
<dbReference type="PANTHER" id="PTHR11834:SF0">
    <property type="entry name" value="PROTEIN SCALLOPED"/>
    <property type="match status" value="1"/>
</dbReference>
<dbReference type="PROSITE" id="PS51088">
    <property type="entry name" value="TEA_2"/>
    <property type="match status" value="1"/>
</dbReference>
<gene>
    <name evidence="9" type="ORF">E3P99_01725</name>
</gene>
<dbReference type="EMBL" id="SPNW01000021">
    <property type="protein sequence ID" value="TIA90178.1"/>
    <property type="molecule type" value="Genomic_DNA"/>
</dbReference>
<sequence>MNFSSTPPNSSSSIAFDDLVTPPLTTPNSYKYQSPPSAGTLDTPNSLMNFTVQQQSEYDTKKRTYQQHHELLGHTSSKSCDIPSLGLTTSNLGPPFMPPDADQAPAQPRPDMKRRRTEPNVHQMQVPAGGPGGLAALGLDVKGATSGVTPSGMMVLPEARNDEVWPPEVDEAFYEGLWCLRQPTLGLTHGTALVTVPRLGRRKVMVHGKPCGRNELIANFIRMRTGAARSRKQVSSHIQVLKNVRRNDHRFMWLVSEPTPEEEASLQPMLLHYQQKMDEGPLNGLEPTTKNSQEPYLCNPVAPGQTPMASPAAPGKPQATVQPVKQKRHSIDGRRSATPKSDKFNDPHSTPSRPVSATGERRTSTPIHARAIGNALAHSPMSPMSKLPGTVQVDIRDLGIWASGTQQQHTLANIDDRDRDIIESPKQSLYLEDLPLGEARYPGLGSMYDELQCPFLHARIRLAIPAAEVYLPTAFDTISTHMSLSASQDVPLEVVTNFYSFGARVFGYVEGLGKPASTTRLGHAAEEFNYDLPYGGEFFSGFLGGQVSDQGGARPTKVFTKSYEERQAFASPLNALSMVHEFVIPSNPDQLDDVSPFPTTKSCRGAEIGQVVLVVVYDFEITPEDQPKGSIELSKLLKRNPPSSQFMFNATNNFNTPALSFPSSSAPNTTPGMPLTPGGYSAKNRYGLSIGIPQMSQITASAISPSTAASTQPAQPSTSAATDFDASQFAFHQVPQSAPAHQTHYNTLGLHHNGNGGSAWPFNPKEEENDSDRAFFTQFNDNDGGDSGDNSDKDQQHHWNTFSMDPIQALNDVENSLNDVVPQSAPPLSTSFKSIDDHDTASPSTLLANFIEFEDQNQHPNLSSTHQNN</sequence>
<dbReference type="Gene3D" id="6.10.20.40">
    <property type="entry name" value="TEA/ATTS domain"/>
    <property type="match status" value="1"/>
</dbReference>
<feature type="compositionally biased region" description="Polar residues" evidence="7">
    <location>
        <begin position="26"/>
        <end position="45"/>
    </location>
</feature>
<feature type="region of interest" description="Disordered" evidence="7">
    <location>
        <begin position="87"/>
        <end position="114"/>
    </location>
</feature>
<feature type="region of interest" description="Disordered" evidence="7">
    <location>
        <begin position="818"/>
        <end position="840"/>
    </location>
</feature>
<comment type="subcellular location">
    <subcellularLocation>
        <location evidence="1">Nucleus</location>
    </subcellularLocation>
</comment>
<dbReference type="GO" id="GO:0005667">
    <property type="term" value="C:transcription regulator complex"/>
    <property type="evidence" value="ECO:0007669"/>
    <property type="project" value="TreeGrafter"/>
</dbReference>
<evidence type="ECO:0000259" key="8">
    <source>
        <dbReference type="PROSITE" id="PS51088"/>
    </source>
</evidence>
<evidence type="ECO:0000256" key="6">
    <source>
        <dbReference type="PROSITE-ProRule" id="PRU00505"/>
    </source>
</evidence>
<feature type="compositionally biased region" description="Low complexity" evidence="7">
    <location>
        <begin position="1"/>
        <end position="13"/>
    </location>
</feature>
<comment type="similarity">
    <text evidence="2">Belongs to the TEC1 family.</text>
</comment>
<organism evidence="9 10">
    <name type="scientific">Wallemia hederae</name>
    <dbReference type="NCBI Taxonomy" id="1540922"/>
    <lineage>
        <taxon>Eukaryota</taxon>
        <taxon>Fungi</taxon>
        <taxon>Dikarya</taxon>
        <taxon>Basidiomycota</taxon>
        <taxon>Wallemiomycotina</taxon>
        <taxon>Wallemiomycetes</taxon>
        <taxon>Wallemiales</taxon>
        <taxon>Wallemiaceae</taxon>
        <taxon>Wallemia</taxon>
    </lineage>
</organism>
<dbReference type="GO" id="GO:0005634">
    <property type="term" value="C:nucleus"/>
    <property type="evidence" value="ECO:0007669"/>
    <property type="project" value="UniProtKB-SubCell"/>
</dbReference>
<dbReference type="Proteomes" id="UP000310189">
    <property type="component" value="Unassembled WGS sequence"/>
</dbReference>
<evidence type="ECO:0000313" key="9">
    <source>
        <dbReference type="EMBL" id="TIA90178.1"/>
    </source>
</evidence>
<dbReference type="PANTHER" id="PTHR11834">
    <property type="entry name" value="TRANSCRIPTIONAL ENHANCER FACTOR TEF RELATED"/>
    <property type="match status" value="1"/>
</dbReference>
<evidence type="ECO:0000256" key="5">
    <source>
        <dbReference type="ARBA" id="ARBA00023242"/>
    </source>
</evidence>
<name>A0A4T0FP63_9BASI</name>
<feature type="compositionally biased region" description="Basic and acidic residues" evidence="7">
    <location>
        <begin position="329"/>
        <end position="346"/>
    </location>
</feature>